<dbReference type="InterPro" id="IPR035919">
    <property type="entry name" value="EAL_sf"/>
</dbReference>
<dbReference type="SUPFAM" id="SSF141868">
    <property type="entry name" value="EAL domain-like"/>
    <property type="match status" value="1"/>
</dbReference>
<gene>
    <name evidence="8" type="ORF">DES49_0573</name>
</gene>
<dbReference type="Pfam" id="PF13426">
    <property type="entry name" value="PAS_9"/>
    <property type="match status" value="1"/>
</dbReference>
<dbReference type="PROSITE" id="PS50887">
    <property type="entry name" value="GGDEF"/>
    <property type="match status" value="1"/>
</dbReference>
<dbReference type="SMART" id="SM00091">
    <property type="entry name" value="PAS"/>
    <property type="match status" value="2"/>
</dbReference>
<dbReference type="InterPro" id="IPR029787">
    <property type="entry name" value="Nucleotide_cyclase"/>
</dbReference>
<proteinExistence type="predicted"/>
<feature type="domain" description="GGDEF" evidence="7">
    <location>
        <begin position="346"/>
        <end position="479"/>
    </location>
</feature>
<dbReference type="SMART" id="SM00052">
    <property type="entry name" value="EAL"/>
    <property type="match status" value="1"/>
</dbReference>
<dbReference type="SUPFAM" id="SSF55785">
    <property type="entry name" value="PYP-like sensor domain (PAS domain)"/>
    <property type="match status" value="2"/>
</dbReference>
<feature type="coiled-coil region" evidence="2">
    <location>
        <begin position="45"/>
        <end position="79"/>
    </location>
</feature>
<feature type="domain" description="PAC" evidence="5">
    <location>
        <begin position="262"/>
        <end position="314"/>
    </location>
</feature>
<evidence type="ECO:0000259" key="6">
    <source>
        <dbReference type="PROSITE" id="PS50883"/>
    </source>
</evidence>
<evidence type="ECO:0000259" key="4">
    <source>
        <dbReference type="PROSITE" id="PS50112"/>
    </source>
</evidence>
<organism evidence="8 9">
    <name type="scientific">Halospina denitrificans</name>
    <dbReference type="NCBI Taxonomy" id="332522"/>
    <lineage>
        <taxon>Bacteria</taxon>
        <taxon>Pseudomonadati</taxon>
        <taxon>Pseudomonadota</taxon>
        <taxon>Gammaproteobacteria</taxon>
        <taxon>Halospina</taxon>
    </lineage>
</organism>
<dbReference type="SMART" id="SM00267">
    <property type="entry name" value="GGDEF"/>
    <property type="match status" value="1"/>
</dbReference>
<dbReference type="CDD" id="cd01948">
    <property type="entry name" value="EAL"/>
    <property type="match status" value="1"/>
</dbReference>
<dbReference type="PROSITE" id="PS50113">
    <property type="entry name" value="PAC"/>
    <property type="match status" value="1"/>
</dbReference>
<feature type="domain" description="PAS" evidence="4">
    <location>
        <begin position="69"/>
        <end position="113"/>
    </location>
</feature>
<dbReference type="FunFam" id="3.30.70.270:FF:000001">
    <property type="entry name" value="Diguanylate cyclase domain protein"/>
    <property type="match status" value="1"/>
</dbReference>
<dbReference type="Pfam" id="PF00990">
    <property type="entry name" value="GGDEF"/>
    <property type="match status" value="1"/>
</dbReference>
<keyword evidence="9" id="KW-1185">Reference proteome</keyword>
<dbReference type="NCBIfam" id="TIGR00254">
    <property type="entry name" value="GGDEF"/>
    <property type="match status" value="1"/>
</dbReference>
<dbReference type="Proteomes" id="UP000295830">
    <property type="component" value="Unassembled WGS sequence"/>
</dbReference>
<dbReference type="InterPro" id="IPR000700">
    <property type="entry name" value="PAS-assoc_C"/>
</dbReference>
<dbReference type="EMBL" id="SOAX01000001">
    <property type="protein sequence ID" value="TDT44466.1"/>
    <property type="molecule type" value="Genomic_DNA"/>
</dbReference>
<dbReference type="GO" id="GO:0003824">
    <property type="term" value="F:catalytic activity"/>
    <property type="evidence" value="ECO:0007669"/>
    <property type="project" value="UniProtKB-ARBA"/>
</dbReference>
<dbReference type="PROSITE" id="PS50112">
    <property type="entry name" value="PAS"/>
    <property type="match status" value="2"/>
</dbReference>
<dbReference type="OrthoDB" id="9804951at2"/>
<dbReference type="InterPro" id="IPR013767">
    <property type="entry name" value="PAS_fold"/>
</dbReference>
<evidence type="ECO:0000313" key="9">
    <source>
        <dbReference type="Proteomes" id="UP000295830"/>
    </source>
</evidence>
<dbReference type="InterPro" id="IPR035965">
    <property type="entry name" value="PAS-like_dom_sf"/>
</dbReference>
<reference evidence="8 9" key="1">
    <citation type="submission" date="2019-03" db="EMBL/GenBank/DDBJ databases">
        <title>Genomic Encyclopedia of Type Strains, Phase IV (KMG-IV): sequencing the most valuable type-strain genomes for metagenomic binning, comparative biology and taxonomic classification.</title>
        <authorList>
            <person name="Goeker M."/>
        </authorList>
    </citation>
    <scope>NUCLEOTIDE SEQUENCE [LARGE SCALE GENOMIC DNA]</scope>
    <source>
        <strain evidence="8 9">DSM 15505</strain>
    </source>
</reference>
<evidence type="ECO:0000256" key="3">
    <source>
        <dbReference type="SAM" id="MobiDB-lite"/>
    </source>
</evidence>
<evidence type="ECO:0000256" key="1">
    <source>
        <dbReference type="ARBA" id="ARBA00001946"/>
    </source>
</evidence>
<dbReference type="Pfam" id="PF00989">
    <property type="entry name" value="PAS"/>
    <property type="match status" value="1"/>
</dbReference>
<dbReference type="PANTHER" id="PTHR44757">
    <property type="entry name" value="DIGUANYLATE CYCLASE DGCP"/>
    <property type="match status" value="1"/>
</dbReference>
<dbReference type="CDD" id="cd01949">
    <property type="entry name" value="GGDEF"/>
    <property type="match status" value="1"/>
</dbReference>
<accession>A0A4R7K1X5</accession>
<dbReference type="PANTHER" id="PTHR44757:SF2">
    <property type="entry name" value="BIOFILM ARCHITECTURE MAINTENANCE PROTEIN MBAA"/>
    <property type="match status" value="1"/>
</dbReference>
<dbReference type="NCBIfam" id="TIGR00229">
    <property type="entry name" value="sensory_box"/>
    <property type="match status" value="2"/>
</dbReference>
<dbReference type="InterPro" id="IPR052155">
    <property type="entry name" value="Biofilm_reg_signaling"/>
</dbReference>
<feature type="domain" description="EAL" evidence="6">
    <location>
        <begin position="488"/>
        <end position="738"/>
    </location>
</feature>
<keyword evidence="2" id="KW-0175">Coiled coil</keyword>
<dbReference type="CDD" id="cd00130">
    <property type="entry name" value="PAS"/>
    <property type="match status" value="2"/>
</dbReference>
<evidence type="ECO:0000259" key="7">
    <source>
        <dbReference type="PROSITE" id="PS50887"/>
    </source>
</evidence>
<evidence type="ECO:0000313" key="8">
    <source>
        <dbReference type="EMBL" id="TDT44466.1"/>
    </source>
</evidence>
<feature type="compositionally biased region" description="Basic and acidic residues" evidence="3">
    <location>
        <begin position="14"/>
        <end position="27"/>
    </location>
</feature>
<dbReference type="AlphaFoldDB" id="A0A4R7K1X5"/>
<feature type="region of interest" description="Disordered" evidence="3">
    <location>
        <begin position="1"/>
        <end position="34"/>
    </location>
</feature>
<sequence>MANVTKNQGNPPSTRKDKLHSSLDRLQQDGTPLDPGAVKALMHDVQVYQVELEVQNQDLIEAQQELEEARDRYASLYDFAPNGYLTTNERGVITRINLTGAHILGYERDALVGIPLNALMENGQTRKYLLHINQLAATDEPLELDLKIRCRDKSTKVLRLHSYCSHEHGEQVFHTAFQDVTEEQETEEQLRQAARVFESTLEAIVITDEAFRITKTNHAFTRITGYPEEQILGKDLSLVVGKERQSGRLNRLQQDMRQGGDWQGEFEVARSDGSTLSAWGTLSTAQNPSEQPSHHVLVFSDISSLKEAYSKLDHLAHHDALTGLPNRLFLSASLDQALKRARRHQSKLALFFIDLDHFKTINDTLGHSSGDHLLSVVADRLKGFVREEDLVARLGGDEFVVLLNDIDSPESAGIVAEKILGLINQPVQFNDETLVTGASIGISLYPGDAENGEDLTKAADAALYRAKQEGRNHHSFYTPELTQQAQQRLGLEQGLRRALSRDQLQLFYQPQQSLIGNGMSGVEGLLRWQNDEHRLVAAKEFIPTAEKSYLVNDLDDYALRTACAQAATWKALYSQPIRISVNLSPRSLFKPGLAETMKQLFDEFDIGPEWIELEVTESALQGGEAFMTELTELKALGVTLAIDDFGTGHSCLASLKTLPVDRLKIDQTFITNAPFNRQDAAIVRAIIALGHSLGLTVIAEGVETQSQRDFLLREHCDEIQGYFYHRPLSAAQMLALVS</sequence>
<evidence type="ECO:0000256" key="2">
    <source>
        <dbReference type="SAM" id="Coils"/>
    </source>
</evidence>
<dbReference type="Pfam" id="PF00563">
    <property type="entry name" value="EAL"/>
    <property type="match status" value="1"/>
</dbReference>
<dbReference type="Gene3D" id="3.20.20.450">
    <property type="entry name" value="EAL domain"/>
    <property type="match status" value="1"/>
</dbReference>
<dbReference type="Gene3D" id="3.30.70.270">
    <property type="match status" value="1"/>
</dbReference>
<dbReference type="InterPro" id="IPR000014">
    <property type="entry name" value="PAS"/>
</dbReference>
<comment type="caution">
    <text evidence="8">The sequence shown here is derived from an EMBL/GenBank/DDBJ whole genome shotgun (WGS) entry which is preliminary data.</text>
</comment>
<dbReference type="GO" id="GO:0006355">
    <property type="term" value="P:regulation of DNA-templated transcription"/>
    <property type="evidence" value="ECO:0007669"/>
    <property type="project" value="InterPro"/>
</dbReference>
<protein>
    <submittedName>
        <fullName evidence="8">PAS domain S-box-containing protein/diguanylate cyclase (GGDEF)-like protein</fullName>
    </submittedName>
</protein>
<evidence type="ECO:0000259" key="5">
    <source>
        <dbReference type="PROSITE" id="PS50113"/>
    </source>
</evidence>
<dbReference type="InterPro" id="IPR001633">
    <property type="entry name" value="EAL_dom"/>
</dbReference>
<dbReference type="InterPro" id="IPR043128">
    <property type="entry name" value="Rev_trsase/Diguanyl_cyclase"/>
</dbReference>
<dbReference type="PROSITE" id="PS50883">
    <property type="entry name" value="EAL"/>
    <property type="match status" value="1"/>
</dbReference>
<name>A0A4R7K1X5_9GAMM</name>
<dbReference type="Gene3D" id="3.30.450.20">
    <property type="entry name" value="PAS domain"/>
    <property type="match status" value="2"/>
</dbReference>
<feature type="compositionally biased region" description="Polar residues" evidence="3">
    <location>
        <begin position="1"/>
        <end position="13"/>
    </location>
</feature>
<feature type="domain" description="PAS" evidence="4">
    <location>
        <begin position="189"/>
        <end position="259"/>
    </location>
</feature>
<comment type="cofactor">
    <cofactor evidence="1">
        <name>Mg(2+)</name>
        <dbReference type="ChEBI" id="CHEBI:18420"/>
    </cofactor>
</comment>
<dbReference type="InterPro" id="IPR000160">
    <property type="entry name" value="GGDEF_dom"/>
</dbReference>
<dbReference type="SUPFAM" id="SSF55073">
    <property type="entry name" value="Nucleotide cyclase"/>
    <property type="match status" value="1"/>
</dbReference>